<feature type="compositionally biased region" description="Acidic residues" evidence="1">
    <location>
        <begin position="262"/>
        <end position="272"/>
    </location>
</feature>
<dbReference type="AlphaFoldDB" id="A0A9P5MWI7"/>
<organism evidence="2 3">
    <name type="scientific">Russula ochroleuca</name>
    <dbReference type="NCBI Taxonomy" id="152965"/>
    <lineage>
        <taxon>Eukaryota</taxon>
        <taxon>Fungi</taxon>
        <taxon>Dikarya</taxon>
        <taxon>Basidiomycota</taxon>
        <taxon>Agaricomycotina</taxon>
        <taxon>Agaricomycetes</taxon>
        <taxon>Russulales</taxon>
        <taxon>Russulaceae</taxon>
        <taxon>Russula</taxon>
    </lineage>
</organism>
<dbReference type="OrthoDB" id="3225942at2759"/>
<feature type="compositionally biased region" description="Basic and acidic residues" evidence="1">
    <location>
        <begin position="102"/>
        <end position="113"/>
    </location>
</feature>
<feature type="compositionally biased region" description="Basic and acidic residues" evidence="1">
    <location>
        <begin position="216"/>
        <end position="229"/>
    </location>
</feature>
<feature type="compositionally biased region" description="Basic and acidic residues" evidence="1">
    <location>
        <begin position="1"/>
        <end position="10"/>
    </location>
</feature>
<comment type="caution">
    <text evidence="2">The sequence shown here is derived from an EMBL/GenBank/DDBJ whole genome shotgun (WGS) entry which is preliminary data.</text>
</comment>
<evidence type="ECO:0000313" key="2">
    <source>
        <dbReference type="EMBL" id="KAF8480454.1"/>
    </source>
</evidence>
<feature type="compositionally biased region" description="Low complexity" evidence="1">
    <location>
        <begin position="273"/>
        <end position="286"/>
    </location>
</feature>
<proteinExistence type="predicted"/>
<dbReference type="EMBL" id="WHVB01000008">
    <property type="protein sequence ID" value="KAF8480454.1"/>
    <property type="molecule type" value="Genomic_DNA"/>
</dbReference>
<dbReference type="Proteomes" id="UP000759537">
    <property type="component" value="Unassembled WGS sequence"/>
</dbReference>
<feature type="region of interest" description="Disordered" evidence="1">
    <location>
        <begin position="216"/>
        <end position="236"/>
    </location>
</feature>
<evidence type="ECO:0000313" key="3">
    <source>
        <dbReference type="Proteomes" id="UP000759537"/>
    </source>
</evidence>
<reference evidence="2" key="1">
    <citation type="submission" date="2019-10" db="EMBL/GenBank/DDBJ databases">
        <authorList>
            <consortium name="DOE Joint Genome Institute"/>
            <person name="Kuo A."/>
            <person name="Miyauchi S."/>
            <person name="Kiss E."/>
            <person name="Drula E."/>
            <person name="Kohler A."/>
            <person name="Sanchez-Garcia M."/>
            <person name="Andreopoulos B."/>
            <person name="Barry K.W."/>
            <person name="Bonito G."/>
            <person name="Buee M."/>
            <person name="Carver A."/>
            <person name="Chen C."/>
            <person name="Cichocki N."/>
            <person name="Clum A."/>
            <person name="Culley D."/>
            <person name="Crous P.W."/>
            <person name="Fauchery L."/>
            <person name="Girlanda M."/>
            <person name="Hayes R."/>
            <person name="Keri Z."/>
            <person name="LaButti K."/>
            <person name="Lipzen A."/>
            <person name="Lombard V."/>
            <person name="Magnuson J."/>
            <person name="Maillard F."/>
            <person name="Morin E."/>
            <person name="Murat C."/>
            <person name="Nolan M."/>
            <person name="Ohm R."/>
            <person name="Pangilinan J."/>
            <person name="Pereira M."/>
            <person name="Perotto S."/>
            <person name="Peter M."/>
            <person name="Riley R."/>
            <person name="Sitrit Y."/>
            <person name="Stielow B."/>
            <person name="Szollosi G."/>
            <person name="Zifcakova L."/>
            <person name="Stursova M."/>
            <person name="Spatafora J.W."/>
            <person name="Tedersoo L."/>
            <person name="Vaario L.-M."/>
            <person name="Yamada A."/>
            <person name="Yan M."/>
            <person name="Wang P."/>
            <person name="Xu J."/>
            <person name="Bruns T."/>
            <person name="Baldrian P."/>
            <person name="Vilgalys R."/>
            <person name="Henrissat B."/>
            <person name="Grigoriev I.V."/>
            <person name="Hibbett D."/>
            <person name="Nagy L.G."/>
            <person name="Martin F.M."/>
        </authorList>
    </citation>
    <scope>NUCLEOTIDE SEQUENCE</scope>
    <source>
        <strain evidence="2">Prilba</strain>
    </source>
</reference>
<feature type="region of interest" description="Disordered" evidence="1">
    <location>
        <begin position="1"/>
        <end position="32"/>
    </location>
</feature>
<feature type="region of interest" description="Disordered" evidence="1">
    <location>
        <begin position="258"/>
        <end position="288"/>
    </location>
</feature>
<gene>
    <name evidence="2" type="ORF">DFH94DRAFT_682152</name>
</gene>
<feature type="compositionally biased region" description="Basic residues" evidence="1">
    <location>
        <begin position="88"/>
        <end position="101"/>
    </location>
</feature>
<accession>A0A9P5MWI7</accession>
<evidence type="ECO:0000256" key="1">
    <source>
        <dbReference type="SAM" id="MobiDB-lite"/>
    </source>
</evidence>
<reference evidence="2" key="2">
    <citation type="journal article" date="2020" name="Nat. Commun.">
        <title>Large-scale genome sequencing of mycorrhizal fungi provides insights into the early evolution of symbiotic traits.</title>
        <authorList>
            <person name="Miyauchi S."/>
            <person name="Kiss E."/>
            <person name="Kuo A."/>
            <person name="Drula E."/>
            <person name="Kohler A."/>
            <person name="Sanchez-Garcia M."/>
            <person name="Morin E."/>
            <person name="Andreopoulos B."/>
            <person name="Barry K.W."/>
            <person name="Bonito G."/>
            <person name="Buee M."/>
            <person name="Carver A."/>
            <person name="Chen C."/>
            <person name="Cichocki N."/>
            <person name="Clum A."/>
            <person name="Culley D."/>
            <person name="Crous P.W."/>
            <person name="Fauchery L."/>
            <person name="Girlanda M."/>
            <person name="Hayes R.D."/>
            <person name="Keri Z."/>
            <person name="LaButti K."/>
            <person name="Lipzen A."/>
            <person name="Lombard V."/>
            <person name="Magnuson J."/>
            <person name="Maillard F."/>
            <person name="Murat C."/>
            <person name="Nolan M."/>
            <person name="Ohm R.A."/>
            <person name="Pangilinan J."/>
            <person name="Pereira M.F."/>
            <person name="Perotto S."/>
            <person name="Peter M."/>
            <person name="Pfister S."/>
            <person name="Riley R."/>
            <person name="Sitrit Y."/>
            <person name="Stielow J.B."/>
            <person name="Szollosi G."/>
            <person name="Zifcakova L."/>
            <person name="Stursova M."/>
            <person name="Spatafora J.W."/>
            <person name="Tedersoo L."/>
            <person name="Vaario L.M."/>
            <person name="Yamada A."/>
            <person name="Yan M."/>
            <person name="Wang P."/>
            <person name="Xu J."/>
            <person name="Bruns T."/>
            <person name="Baldrian P."/>
            <person name="Vilgalys R."/>
            <person name="Dunand C."/>
            <person name="Henrissat B."/>
            <person name="Grigoriev I.V."/>
            <person name="Hibbett D."/>
            <person name="Nagy L.G."/>
            <person name="Martin F.M."/>
        </authorList>
    </citation>
    <scope>NUCLEOTIDE SEQUENCE</scope>
    <source>
        <strain evidence="2">Prilba</strain>
    </source>
</reference>
<name>A0A9P5MWI7_9AGAM</name>
<keyword evidence="3" id="KW-1185">Reference proteome</keyword>
<feature type="region of interest" description="Disordered" evidence="1">
    <location>
        <begin position="59"/>
        <end position="134"/>
    </location>
</feature>
<protein>
    <submittedName>
        <fullName evidence="2">Uncharacterized protein</fullName>
    </submittedName>
</protein>
<sequence length="541" mass="60345">MASTQHESRDQSVAGFPSVPKVPPRTSGFRTKWHTLGSSARGLLCFYPTDHAYKDDWPGGSTVDLNTPARSDVSWPPSRNSTMPLNKIRSRPHQNHTRKVAKHEGRKAVRDKTTTATTKLSPTEHKPSSEAVASVNAPPIKERDARRHGLASPLRDHAALLHLNGPRTRAERTGHDVATGDTVEALIDAILQIGDSQGCGSAASLGMPLGIEVDSKEKATANSKKEKESSAGAWEDADARRAAWEAMKRRVMHIEECGALPPDDDDDDDVPDAPDAAAAVNRNAGRTSREYRARRRRFWAEEAMRGQAGEEASRRAVSKKRRRHAGWWIRENEVFARLEPKAFERKRCTDVSGAVPVLLSTSRERGKTQAQTSFFEKMIADRDISAQEAVHLLLVDCSRMRTFVILNTHVGAPLVVLRDEVAFDDRAFERSFFKSYQTRPDSTLKGVLVGRFSPSVPPLADRTPSRRIRPDALPFLSDSVRQTSSERPSLLLTQLRLDKPFRTLDDQEGVLEDDYDEDSDSDFRQLHVPLVEGNFDRTISR</sequence>